<keyword evidence="6" id="KW-0378">Hydrolase</keyword>
<reference evidence="14 15" key="1">
    <citation type="submission" date="2020-10" db="EMBL/GenBank/DDBJ databases">
        <title>The Coptis chinensis genome and diversification of protoberbering-type alkaloids.</title>
        <authorList>
            <person name="Wang B."/>
            <person name="Shu S."/>
            <person name="Song C."/>
            <person name="Liu Y."/>
        </authorList>
    </citation>
    <scope>NUCLEOTIDE SEQUENCE [LARGE SCALE GENOMIC DNA]</scope>
    <source>
        <strain evidence="14">HL-2020</strain>
        <tissue evidence="14">Leaf</tissue>
    </source>
</reference>
<comment type="subcellular location">
    <subcellularLocation>
        <location evidence="1">Cell membrane</location>
        <topology evidence="1">Lipid-anchor</topology>
        <topology evidence="1">GPI-anchor</topology>
    </subcellularLocation>
</comment>
<evidence type="ECO:0000256" key="6">
    <source>
        <dbReference type="ARBA" id="ARBA00022801"/>
    </source>
</evidence>
<evidence type="ECO:0000256" key="11">
    <source>
        <dbReference type="RuleBase" id="RU004335"/>
    </source>
</evidence>
<dbReference type="GO" id="GO:0004553">
    <property type="term" value="F:hydrolase activity, hydrolyzing O-glycosyl compounds"/>
    <property type="evidence" value="ECO:0007669"/>
    <property type="project" value="InterPro"/>
</dbReference>
<dbReference type="AlphaFoldDB" id="A0A835LQ34"/>
<feature type="domain" description="X8" evidence="13">
    <location>
        <begin position="249"/>
        <end position="334"/>
    </location>
</feature>
<keyword evidence="4" id="KW-0449">Lipoprotein</keyword>
<keyword evidence="15" id="KW-1185">Reference proteome</keyword>
<evidence type="ECO:0000313" key="14">
    <source>
        <dbReference type="EMBL" id="KAF9600697.1"/>
    </source>
</evidence>
<dbReference type="Pfam" id="PF07983">
    <property type="entry name" value="X8"/>
    <property type="match status" value="1"/>
</dbReference>
<dbReference type="InterPro" id="IPR017853">
    <property type="entry name" value="GH"/>
</dbReference>
<dbReference type="GO" id="GO:0005886">
    <property type="term" value="C:plasma membrane"/>
    <property type="evidence" value="ECO:0007669"/>
    <property type="project" value="UniProtKB-SubCell"/>
</dbReference>
<comment type="similarity">
    <text evidence="2 11">Belongs to the glycosyl hydrolase 17 family.</text>
</comment>
<keyword evidence="4" id="KW-0336">GPI-anchor</keyword>
<evidence type="ECO:0000256" key="1">
    <source>
        <dbReference type="ARBA" id="ARBA00004609"/>
    </source>
</evidence>
<dbReference type="GO" id="GO:0005975">
    <property type="term" value="P:carbohydrate metabolic process"/>
    <property type="evidence" value="ECO:0007669"/>
    <property type="project" value="InterPro"/>
</dbReference>
<evidence type="ECO:0000313" key="15">
    <source>
        <dbReference type="Proteomes" id="UP000631114"/>
    </source>
</evidence>
<dbReference type="FunFam" id="1.20.58.1040:FF:000001">
    <property type="entry name" value="Glucan endo-1,3-beta-glucosidase 4"/>
    <property type="match status" value="1"/>
</dbReference>
<dbReference type="Pfam" id="PF00332">
    <property type="entry name" value="Glyco_hydro_17"/>
    <property type="match status" value="1"/>
</dbReference>
<dbReference type="PANTHER" id="PTHR31044">
    <property type="entry name" value="BETA-1,3 GLUCANASE"/>
    <property type="match status" value="1"/>
</dbReference>
<name>A0A835LQ34_9MAGN</name>
<keyword evidence="10" id="KW-0326">Glycosidase</keyword>
<dbReference type="InterPro" id="IPR044788">
    <property type="entry name" value="X8_dom_prot"/>
</dbReference>
<accession>A0A835LQ34</accession>
<dbReference type="SUPFAM" id="SSF51445">
    <property type="entry name" value="(Trans)glycosidases"/>
    <property type="match status" value="1"/>
</dbReference>
<proteinExistence type="inferred from homology"/>
<dbReference type="InterPro" id="IPR000490">
    <property type="entry name" value="Glyco_hydro_17"/>
</dbReference>
<keyword evidence="8" id="KW-1015">Disulfide bond</keyword>
<evidence type="ECO:0000256" key="7">
    <source>
        <dbReference type="ARBA" id="ARBA00023136"/>
    </source>
</evidence>
<evidence type="ECO:0000256" key="8">
    <source>
        <dbReference type="ARBA" id="ARBA00023157"/>
    </source>
</evidence>
<evidence type="ECO:0000256" key="4">
    <source>
        <dbReference type="ARBA" id="ARBA00022622"/>
    </source>
</evidence>
<evidence type="ECO:0000256" key="2">
    <source>
        <dbReference type="ARBA" id="ARBA00008773"/>
    </source>
</evidence>
<sequence>MPQNSIAVSMSAEELGEISSSVVKADWWVRTHVLSHYPVTKITTIVVGNGVLCKKEHDDKWGLVLPSVKNIYRSLMRWGLEKEIKVSAVISQECLEPHCERFRDDAGEKVIKPLLTFLKSTNSSYCLNPSPDFSTISLVFSHKESIRKLGVMSLGVMNVISCSPKDEKPIKRKLLSMTLPSVHSSLGYLFSPPLTKSPRSPSTKTAPSPSVSHSGSPPEYPPYVLPKSPPPPTCPPCSPPASPPPKKGLWCVAKTSVPVDILQRAVDYACGAGGADCDEIGPNGTCFYPDSVVAHASYAFNSYWQKYKNNNGTCDFKGIAMIIDADPSFLRCQFPAS</sequence>
<dbReference type="GO" id="GO:0009506">
    <property type="term" value="C:plasmodesma"/>
    <property type="evidence" value="ECO:0007669"/>
    <property type="project" value="UniProtKB-ARBA"/>
</dbReference>
<dbReference type="PANTHER" id="PTHR31044:SF140">
    <property type="entry name" value="EXPRESSED PROTEIN"/>
    <property type="match status" value="1"/>
</dbReference>
<keyword evidence="3" id="KW-1003">Cell membrane</keyword>
<dbReference type="GO" id="GO:0098552">
    <property type="term" value="C:side of membrane"/>
    <property type="evidence" value="ECO:0007669"/>
    <property type="project" value="UniProtKB-KW"/>
</dbReference>
<keyword evidence="9" id="KW-0325">Glycoprotein</keyword>
<dbReference type="EMBL" id="JADFTS010000006">
    <property type="protein sequence ID" value="KAF9600697.1"/>
    <property type="molecule type" value="Genomic_DNA"/>
</dbReference>
<keyword evidence="5" id="KW-0732">Signal</keyword>
<dbReference type="Proteomes" id="UP000631114">
    <property type="component" value="Unassembled WGS sequence"/>
</dbReference>
<keyword evidence="7" id="KW-0472">Membrane</keyword>
<dbReference type="SMART" id="SM00768">
    <property type="entry name" value="X8"/>
    <property type="match status" value="1"/>
</dbReference>
<feature type="compositionally biased region" description="Low complexity" evidence="12">
    <location>
        <begin position="207"/>
        <end position="217"/>
    </location>
</feature>
<dbReference type="OrthoDB" id="421038at2759"/>
<feature type="region of interest" description="Disordered" evidence="12">
    <location>
        <begin position="193"/>
        <end position="225"/>
    </location>
</feature>
<organism evidence="14 15">
    <name type="scientific">Coptis chinensis</name>
    <dbReference type="NCBI Taxonomy" id="261450"/>
    <lineage>
        <taxon>Eukaryota</taxon>
        <taxon>Viridiplantae</taxon>
        <taxon>Streptophyta</taxon>
        <taxon>Embryophyta</taxon>
        <taxon>Tracheophyta</taxon>
        <taxon>Spermatophyta</taxon>
        <taxon>Magnoliopsida</taxon>
        <taxon>Ranunculales</taxon>
        <taxon>Ranunculaceae</taxon>
        <taxon>Coptidoideae</taxon>
        <taxon>Coptis</taxon>
    </lineage>
</organism>
<gene>
    <name evidence="14" type="ORF">IFM89_011368</name>
</gene>
<comment type="caution">
    <text evidence="14">The sequence shown here is derived from an EMBL/GenBank/DDBJ whole genome shotgun (WGS) entry which is preliminary data.</text>
</comment>
<evidence type="ECO:0000256" key="5">
    <source>
        <dbReference type="ARBA" id="ARBA00022729"/>
    </source>
</evidence>
<evidence type="ECO:0000256" key="9">
    <source>
        <dbReference type="ARBA" id="ARBA00023180"/>
    </source>
</evidence>
<feature type="compositionally biased region" description="Polar residues" evidence="12">
    <location>
        <begin position="197"/>
        <end position="206"/>
    </location>
</feature>
<dbReference type="Gene3D" id="1.20.58.1040">
    <property type="match status" value="1"/>
</dbReference>
<dbReference type="Gene3D" id="3.20.20.80">
    <property type="entry name" value="Glycosidases"/>
    <property type="match status" value="1"/>
</dbReference>
<protein>
    <recommendedName>
        <fullName evidence="13">X8 domain-containing protein</fullName>
    </recommendedName>
</protein>
<evidence type="ECO:0000259" key="13">
    <source>
        <dbReference type="SMART" id="SM00768"/>
    </source>
</evidence>
<dbReference type="InterPro" id="IPR012946">
    <property type="entry name" value="X8"/>
</dbReference>
<evidence type="ECO:0000256" key="3">
    <source>
        <dbReference type="ARBA" id="ARBA00022475"/>
    </source>
</evidence>
<evidence type="ECO:0000256" key="12">
    <source>
        <dbReference type="SAM" id="MobiDB-lite"/>
    </source>
</evidence>
<evidence type="ECO:0000256" key="10">
    <source>
        <dbReference type="ARBA" id="ARBA00023295"/>
    </source>
</evidence>